<dbReference type="PANTHER" id="PTHR13530:SF3">
    <property type="entry name" value="TBC1 DOMAIN FAMILY MEMBER 7"/>
    <property type="match status" value="1"/>
</dbReference>
<sequence>MVTVGDDRNFRSHYYEKVGFRGIEEKKSLEILLKEQPLELQRLAQYCLRFPVPSMFRELVWKVLLGVLPPHHSIHEFVSEQRAQQYHDLEHALRVMRRVDDSTPTSWVFLKMACAEDGCLGFDDDNFEKESKSQAFVKIASVFLELFDNPVDAYCLTRGFVRIQEDKYRDYIGLLVQRTEDLLKKEAPKLHAHLVLTKAIHVLPLHNWYLCCFAGVLPEGAIERLWDIVIGGSFKVMAFISVALLVSLERHILGKQHVTDIVLCTQQELPEETADMIVSKALEMWQAGGCLLMPST</sequence>
<reference evidence="13" key="1">
    <citation type="submission" date="2025-08" db="UniProtKB">
        <authorList>
            <consortium name="RefSeq"/>
        </authorList>
    </citation>
    <scope>IDENTIFICATION</scope>
</reference>
<keyword evidence="9" id="KW-0968">Cytoplasmic vesicle</keyword>
<keyword evidence="8" id="KW-0458">Lysosome</keyword>
<name>A0ABM1F480_PRICU</name>
<evidence type="ECO:0000256" key="4">
    <source>
        <dbReference type="ARBA" id="ARBA00015455"/>
    </source>
</evidence>
<dbReference type="InterPro" id="IPR039842">
    <property type="entry name" value="TBC1D7"/>
</dbReference>
<dbReference type="Gene3D" id="1.10.472.80">
    <property type="entry name" value="Ypt/Rab-GAP domain of gyp1p, domain 3"/>
    <property type="match status" value="1"/>
</dbReference>
<accession>A0ABM1F480</accession>
<evidence type="ECO:0000256" key="8">
    <source>
        <dbReference type="ARBA" id="ARBA00023228"/>
    </source>
</evidence>
<dbReference type="PANTHER" id="PTHR13530">
    <property type="entry name" value="TBC1 DOMAIN FAMILY MEMBER 7"/>
    <property type="match status" value="1"/>
</dbReference>
<dbReference type="InterPro" id="IPR000195">
    <property type="entry name" value="Rab-GAP-TBC_dom"/>
</dbReference>
<evidence type="ECO:0000256" key="2">
    <source>
        <dbReference type="ARBA" id="ARBA00004541"/>
    </source>
</evidence>
<keyword evidence="6" id="KW-0963">Cytoplasm</keyword>
<organism evidence="12 13">
    <name type="scientific">Priapulus caudatus</name>
    <name type="common">Priapulid worm</name>
    <dbReference type="NCBI Taxonomy" id="37621"/>
    <lineage>
        <taxon>Eukaryota</taxon>
        <taxon>Metazoa</taxon>
        <taxon>Ecdysozoa</taxon>
        <taxon>Scalidophora</taxon>
        <taxon>Priapulida</taxon>
        <taxon>Priapulimorpha</taxon>
        <taxon>Priapulimorphida</taxon>
        <taxon>Priapulidae</taxon>
        <taxon>Priapulus</taxon>
    </lineage>
</organism>
<dbReference type="SUPFAM" id="SSF47923">
    <property type="entry name" value="Ypt/Rab-GAP domain of gyp1p"/>
    <property type="match status" value="2"/>
</dbReference>
<evidence type="ECO:0000256" key="9">
    <source>
        <dbReference type="ARBA" id="ARBA00023329"/>
    </source>
</evidence>
<evidence type="ECO:0000256" key="7">
    <source>
        <dbReference type="ARBA" id="ARBA00023136"/>
    </source>
</evidence>
<protein>
    <recommendedName>
        <fullName evidence="4">TBC1 domain family member 7</fullName>
    </recommendedName>
</protein>
<keyword evidence="5" id="KW-0343">GTPase activation</keyword>
<evidence type="ECO:0000259" key="11">
    <source>
        <dbReference type="PROSITE" id="PS50086"/>
    </source>
</evidence>
<comment type="function">
    <text evidence="10">Non-catalytic component of the TSC-TBC complex, a multiprotein complex that acts as a negative regulator of the canonical mTORC1 complex, an evolutionarily conserved central nutrient sensor that stimulates anabolic reactions and macromolecule biosynthesis to promote cellular biomass generation and growth. The TSC-TBC complex acts as a GTPase-activating protein (GAP) for the small GTPase RHEB, a direct activator of the protein kinase activity of mTORC1. In absence of nutrients, the TSC-TBC complex inhibits mTORC1, thereby preventing phosphorylation of ribosomal protein S6 kinase (RPS6KB1 and RPS6KB2) and EIF4EBP1 (4E-BP1) by the mTORC1 signaling. The TSC-TBC complex is inactivated in response to nutrients, relieving inhibition of mTORC1.</text>
</comment>
<dbReference type="Pfam" id="PF00566">
    <property type="entry name" value="RabGAP-TBC"/>
    <property type="match status" value="1"/>
</dbReference>
<gene>
    <name evidence="13" type="primary">LOC106819102</name>
</gene>
<dbReference type="InterPro" id="IPR043039">
    <property type="entry name" value="TBC1D7_dom2"/>
</dbReference>
<evidence type="ECO:0000256" key="6">
    <source>
        <dbReference type="ARBA" id="ARBA00022490"/>
    </source>
</evidence>
<dbReference type="PROSITE" id="PS50086">
    <property type="entry name" value="TBC_RABGAP"/>
    <property type="match status" value="1"/>
</dbReference>
<evidence type="ECO:0000256" key="1">
    <source>
        <dbReference type="ARBA" id="ARBA00004514"/>
    </source>
</evidence>
<evidence type="ECO:0000256" key="10">
    <source>
        <dbReference type="ARBA" id="ARBA00046045"/>
    </source>
</evidence>
<dbReference type="RefSeq" id="XP_014679251.1">
    <property type="nucleotide sequence ID" value="XM_014823765.1"/>
</dbReference>
<dbReference type="InterPro" id="IPR035969">
    <property type="entry name" value="Rab-GAP_TBC_sf"/>
</dbReference>
<evidence type="ECO:0000256" key="5">
    <source>
        <dbReference type="ARBA" id="ARBA00022468"/>
    </source>
</evidence>
<keyword evidence="12" id="KW-1185">Reference proteome</keyword>
<dbReference type="Proteomes" id="UP000695022">
    <property type="component" value="Unplaced"/>
</dbReference>
<dbReference type="GeneID" id="106819102"/>
<dbReference type="Gene3D" id="1.10.10.750">
    <property type="entry name" value="Ypt/Rab-GAP domain of gyp1p, domain 1"/>
    <property type="match status" value="1"/>
</dbReference>
<evidence type="ECO:0000256" key="3">
    <source>
        <dbReference type="ARBA" id="ARBA00004656"/>
    </source>
</evidence>
<comment type="subcellular location">
    <subcellularLocation>
        <location evidence="1">Cytoplasm</location>
        <location evidence="1">Cytosol</location>
    </subcellularLocation>
    <subcellularLocation>
        <location evidence="2">Cytoplasmic vesicle</location>
    </subcellularLocation>
    <subcellularLocation>
        <location evidence="3">Lysosome membrane</location>
    </subcellularLocation>
</comment>
<keyword evidence="7" id="KW-0472">Membrane</keyword>
<evidence type="ECO:0000313" key="12">
    <source>
        <dbReference type="Proteomes" id="UP000695022"/>
    </source>
</evidence>
<dbReference type="Gene3D" id="1.10.8.680">
    <property type="entry name" value="Ypt/Rab-GAP domain of gyp1p, domain 2"/>
    <property type="match status" value="1"/>
</dbReference>
<feature type="domain" description="Rab-GAP TBC" evidence="11">
    <location>
        <begin position="51"/>
        <end position="233"/>
    </location>
</feature>
<proteinExistence type="predicted"/>
<evidence type="ECO:0000313" key="13">
    <source>
        <dbReference type="RefSeq" id="XP_014679251.1"/>
    </source>
</evidence>